<keyword evidence="1" id="KW-0732">Signal</keyword>
<reference evidence="2" key="1">
    <citation type="submission" date="2023-06" db="EMBL/GenBank/DDBJ databases">
        <authorList>
            <person name="Delattre M."/>
        </authorList>
    </citation>
    <scope>NUCLEOTIDE SEQUENCE</scope>
    <source>
        <strain evidence="2">AF72</strain>
    </source>
</reference>
<evidence type="ECO:0000256" key="1">
    <source>
        <dbReference type="SAM" id="SignalP"/>
    </source>
</evidence>
<comment type="caution">
    <text evidence="2">The sequence shown here is derived from an EMBL/GenBank/DDBJ whole genome shotgun (WGS) entry which is preliminary data.</text>
</comment>
<dbReference type="EMBL" id="CATQJA010002663">
    <property type="protein sequence ID" value="CAJ0581704.1"/>
    <property type="molecule type" value="Genomic_DNA"/>
</dbReference>
<evidence type="ECO:0000313" key="2">
    <source>
        <dbReference type="EMBL" id="CAJ0581704.1"/>
    </source>
</evidence>
<gene>
    <name evidence="2" type="ORF">MSPICULIGERA_LOCUS19859</name>
</gene>
<keyword evidence="3" id="KW-1185">Reference proteome</keyword>
<feature type="signal peptide" evidence="1">
    <location>
        <begin position="1"/>
        <end position="19"/>
    </location>
</feature>
<sequence>MQMFVLALIALLALHTVAAGPLANDQGQGIVEEYGEPVYELADAAPIDKRAQTFVRFGKRAQTFVRFGKRAQTFVRFGRK</sequence>
<name>A0AA36G715_9BILA</name>
<dbReference type="Proteomes" id="UP001177023">
    <property type="component" value="Unassembled WGS sequence"/>
</dbReference>
<proteinExistence type="predicted"/>
<evidence type="ECO:0000313" key="3">
    <source>
        <dbReference type="Proteomes" id="UP001177023"/>
    </source>
</evidence>
<feature type="non-terminal residue" evidence="2">
    <location>
        <position position="80"/>
    </location>
</feature>
<feature type="chain" id="PRO_5041289962" evidence="1">
    <location>
        <begin position="20"/>
        <end position="80"/>
    </location>
</feature>
<dbReference type="AlphaFoldDB" id="A0AA36G715"/>
<accession>A0AA36G715</accession>
<protein>
    <submittedName>
        <fullName evidence="2">Uncharacterized protein</fullName>
    </submittedName>
</protein>
<organism evidence="2 3">
    <name type="scientific">Mesorhabditis spiculigera</name>
    <dbReference type="NCBI Taxonomy" id="96644"/>
    <lineage>
        <taxon>Eukaryota</taxon>
        <taxon>Metazoa</taxon>
        <taxon>Ecdysozoa</taxon>
        <taxon>Nematoda</taxon>
        <taxon>Chromadorea</taxon>
        <taxon>Rhabditida</taxon>
        <taxon>Rhabditina</taxon>
        <taxon>Rhabditomorpha</taxon>
        <taxon>Rhabditoidea</taxon>
        <taxon>Rhabditidae</taxon>
        <taxon>Mesorhabditinae</taxon>
        <taxon>Mesorhabditis</taxon>
    </lineage>
</organism>